<proteinExistence type="predicted"/>
<feature type="region of interest" description="Disordered" evidence="1">
    <location>
        <begin position="438"/>
        <end position="462"/>
    </location>
</feature>
<keyword evidence="2" id="KW-0472">Membrane</keyword>
<feature type="compositionally biased region" description="Low complexity" evidence="1">
    <location>
        <begin position="438"/>
        <end position="454"/>
    </location>
</feature>
<keyword evidence="3" id="KW-0732">Signal</keyword>
<feature type="chain" id="PRO_5046691909" description="TNFR-Cys domain-containing protein" evidence="3">
    <location>
        <begin position="33"/>
        <end position="462"/>
    </location>
</feature>
<dbReference type="Proteomes" id="UP001642540">
    <property type="component" value="Unassembled WGS sequence"/>
</dbReference>
<dbReference type="EMBL" id="CAXLJM020000069">
    <property type="protein sequence ID" value="CAL8125809.1"/>
    <property type="molecule type" value="Genomic_DNA"/>
</dbReference>
<organism evidence="4 5">
    <name type="scientific">Orchesella dallaii</name>
    <dbReference type="NCBI Taxonomy" id="48710"/>
    <lineage>
        <taxon>Eukaryota</taxon>
        <taxon>Metazoa</taxon>
        <taxon>Ecdysozoa</taxon>
        <taxon>Arthropoda</taxon>
        <taxon>Hexapoda</taxon>
        <taxon>Collembola</taxon>
        <taxon>Entomobryomorpha</taxon>
        <taxon>Entomobryoidea</taxon>
        <taxon>Orchesellidae</taxon>
        <taxon>Orchesellinae</taxon>
        <taxon>Orchesella</taxon>
    </lineage>
</organism>
<feature type="signal peptide" evidence="3">
    <location>
        <begin position="1"/>
        <end position="32"/>
    </location>
</feature>
<evidence type="ECO:0000256" key="2">
    <source>
        <dbReference type="SAM" id="Phobius"/>
    </source>
</evidence>
<protein>
    <recommendedName>
        <fullName evidence="6">TNFR-Cys domain-containing protein</fullName>
    </recommendedName>
</protein>
<feature type="transmembrane region" description="Helical" evidence="2">
    <location>
        <begin position="276"/>
        <end position="301"/>
    </location>
</feature>
<evidence type="ECO:0000313" key="5">
    <source>
        <dbReference type="Proteomes" id="UP001642540"/>
    </source>
</evidence>
<comment type="caution">
    <text evidence="4">The sequence shown here is derived from an EMBL/GenBank/DDBJ whole genome shotgun (WGS) entry which is preliminary data.</text>
</comment>
<evidence type="ECO:0000313" key="4">
    <source>
        <dbReference type="EMBL" id="CAL8125809.1"/>
    </source>
</evidence>
<gene>
    <name evidence="4" type="ORF">ODALV1_LOCUS21133</name>
</gene>
<keyword evidence="2" id="KW-0812">Transmembrane</keyword>
<evidence type="ECO:0000256" key="3">
    <source>
        <dbReference type="SAM" id="SignalP"/>
    </source>
</evidence>
<accession>A0ABP1RBX5</accession>
<keyword evidence="2" id="KW-1133">Transmembrane helix</keyword>
<evidence type="ECO:0000256" key="1">
    <source>
        <dbReference type="SAM" id="MobiDB-lite"/>
    </source>
</evidence>
<evidence type="ECO:0008006" key="6">
    <source>
        <dbReference type="Google" id="ProtNLM"/>
    </source>
</evidence>
<sequence>MALPNSSSLCNFARLSVYTLLISCASFQNVAGSSLSDTLDSSRGFRLWLLNGILETPETGNTDAPSSTNRPVETLLDLFDPEREITFDSATTVKYYLSNYSDYRIAVHLKTCDYDDDETIEIDMGFGRNKTIWRCSKRSSDKYPYSHEYDANTRHLGDPYVSVQHVLDNIEQEVLITTNFKSTHHKNRKKATIVVNLYRDYDKPNSCPQGFFDCYQPLCPDCCSKGSTNAKKSRCIPKTLKCDGSPNCGFSKNADETNEVCHRETYCRCQTLCLSWNYVLTSLAIAVLFIVTPTAVVFALFHRRHVALERARLERLAQARVTDMRGGFTRNSPANDLPPTYDEVYDTKEPPPCFCQAVALTMGVDSLNAQNCEARSNLANGGSETERELNNDKIFVVGRENLGFQCSCNNVSSDVAMEVPPSYIDIIGINDNISCSNPSSTNDSYSSRNTSNSVNRDREVDV</sequence>
<keyword evidence="5" id="KW-1185">Reference proteome</keyword>
<name>A0ABP1RBX5_9HEXA</name>
<reference evidence="4 5" key="1">
    <citation type="submission" date="2024-08" db="EMBL/GenBank/DDBJ databases">
        <authorList>
            <person name="Cucini C."/>
            <person name="Frati F."/>
        </authorList>
    </citation>
    <scope>NUCLEOTIDE SEQUENCE [LARGE SCALE GENOMIC DNA]</scope>
</reference>